<keyword evidence="2" id="KW-1185">Reference proteome</keyword>
<sequence>MVAEKRVLEHALRYGVGAVDLDGVKAAVKDAGLLVKGERLTTREMLDLEAGMVKWAREGKGAVNAG</sequence>
<dbReference type="EMBL" id="LR593886">
    <property type="protein sequence ID" value="VTR91670.1"/>
    <property type="molecule type" value="Genomic_DNA"/>
</dbReference>
<dbReference type="Proteomes" id="UP000464178">
    <property type="component" value="Chromosome"/>
</dbReference>
<dbReference type="AlphaFoldDB" id="A0A6P2CWY0"/>
<protein>
    <submittedName>
        <fullName evidence="1">Uncharacterized protein</fullName>
    </submittedName>
</protein>
<organism evidence="1 2">
    <name type="scientific">Gemmata massiliana</name>
    <dbReference type="NCBI Taxonomy" id="1210884"/>
    <lineage>
        <taxon>Bacteria</taxon>
        <taxon>Pseudomonadati</taxon>
        <taxon>Planctomycetota</taxon>
        <taxon>Planctomycetia</taxon>
        <taxon>Gemmatales</taxon>
        <taxon>Gemmataceae</taxon>
        <taxon>Gemmata</taxon>
    </lineage>
</organism>
<name>A0A6P2CWY0_9BACT</name>
<evidence type="ECO:0000313" key="2">
    <source>
        <dbReference type="Proteomes" id="UP000464178"/>
    </source>
</evidence>
<evidence type="ECO:0000313" key="1">
    <source>
        <dbReference type="EMBL" id="VTR91670.1"/>
    </source>
</evidence>
<gene>
    <name evidence="1" type="ORF">SOIL9_60440</name>
</gene>
<reference evidence="1 2" key="1">
    <citation type="submission" date="2019-05" db="EMBL/GenBank/DDBJ databases">
        <authorList>
            <consortium name="Science for Life Laboratories"/>
        </authorList>
    </citation>
    <scope>NUCLEOTIDE SEQUENCE [LARGE SCALE GENOMIC DNA]</scope>
    <source>
        <strain evidence="1">Soil9</strain>
    </source>
</reference>
<accession>A0A6P2CWY0</accession>
<proteinExistence type="predicted"/>
<dbReference type="KEGG" id="gms:SOIL9_60440"/>